<evidence type="ECO:0000313" key="2">
    <source>
        <dbReference type="Proteomes" id="UP000798662"/>
    </source>
</evidence>
<name>A0ACC3CJA5_PYRYE</name>
<comment type="caution">
    <text evidence="1">The sequence shown here is derived from an EMBL/GenBank/DDBJ whole genome shotgun (WGS) entry which is preliminary data.</text>
</comment>
<dbReference type="Proteomes" id="UP000798662">
    <property type="component" value="Chromosome 3"/>
</dbReference>
<protein>
    <submittedName>
        <fullName evidence="1">Uncharacterized protein</fullName>
    </submittedName>
</protein>
<evidence type="ECO:0000313" key="1">
    <source>
        <dbReference type="EMBL" id="KAK1870315.1"/>
    </source>
</evidence>
<dbReference type="EMBL" id="CM020620">
    <property type="protein sequence ID" value="KAK1870315.1"/>
    <property type="molecule type" value="Genomic_DNA"/>
</dbReference>
<accession>A0ACC3CJA5</accession>
<sequence>MAGGVQGLSVTHGLLGAPAFVPVATDGGGAVDRVKDSTSCYKWTISSTTRKYHLADYDCPAAQRIDPELWKRGDQPPSVDWTLCKWCMRRQAAGLVFSSPHTLGTPDGAVIGKTVNKGPPVALDLAELASSWDSDEEGAAITSLPNVMDPERFEARGALRVLRDAGWLGDAAPKPDAIFPSVPEPLLDIHVPRVVQVCATWRWLLTTWNSQRTVYSITASPGLGKSTFLADFAAGKDLLPAEEPDYPPASGCRAIADVKRAIDVNDKIRKQHRFRSWDEVVQFAESTVVFGVSFNGATSYTDLETALSGREGASVFPLLARIVYTECCRSDVSWSAFLKRFEALSFGADGQLDVSVVAAEVRQILRRKRGAPAAPAVLLVDELGLVGHRAGIEAFTLL</sequence>
<proteinExistence type="predicted"/>
<gene>
    <name evidence="1" type="ORF">I4F81_012777</name>
</gene>
<organism evidence="1 2">
    <name type="scientific">Pyropia yezoensis</name>
    <name type="common">Susabi-nori</name>
    <name type="synonym">Porphyra yezoensis</name>
    <dbReference type="NCBI Taxonomy" id="2788"/>
    <lineage>
        <taxon>Eukaryota</taxon>
        <taxon>Rhodophyta</taxon>
        <taxon>Bangiophyceae</taxon>
        <taxon>Bangiales</taxon>
        <taxon>Bangiaceae</taxon>
        <taxon>Pyropia</taxon>
    </lineage>
</organism>
<reference evidence="1" key="1">
    <citation type="submission" date="2019-11" db="EMBL/GenBank/DDBJ databases">
        <title>Nori genome reveals adaptations in red seaweeds to the harsh intertidal environment.</title>
        <authorList>
            <person name="Wang D."/>
            <person name="Mao Y."/>
        </authorList>
    </citation>
    <scope>NUCLEOTIDE SEQUENCE</scope>
    <source>
        <tissue evidence="1">Gametophyte</tissue>
    </source>
</reference>
<keyword evidence="2" id="KW-1185">Reference proteome</keyword>